<name>E5A7C0_LEPMJ</name>
<dbReference type="InParanoid" id="E5A7C0"/>
<dbReference type="VEuPathDB" id="FungiDB:LEMA_P087540.1"/>
<dbReference type="GeneID" id="13289249"/>
<feature type="region of interest" description="Disordered" evidence="1">
    <location>
        <begin position="1"/>
        <end position="162"/>
    </location>
</feature>
<evidence type="ECO:0000256" key="1">
    <source>
        <dbReference type="SAM" id="MobiDB-lite"/>
    </source>
</evidence>
<accession>E5A7C0</accession>
<gene>
    <name evidence="2" type="ORF">LEMA_P087540.1</name>
</gene>
<feature type="compositionally biased region" description="Polar residues" evidence="1">
    <location>
        <begin position="43"/>
        <end position="84"/>
    </location>
</feature>
<reference evidence="3" key="1">
    <citation type="journal article" date="2011" name="Nat. Commun.">
        <title>Effector diversification within compartments of the Leptosphaeria maculans genome affected by Repeat-Induced Point mutations.</title>
        <authorList>
            <person name="Rouxel T."/>
            <person name="Grandaubert J."/>
            <person name="Hane J.K."/>
            <person name="Hoede C."/>
            <person name="van de Wouw A.P."/>
            <person name="Couloux A."/>
            <person name="Dominguez V."/>
            <person name="Anthouard V."/>
            <person name="Bally P."/>
            <person name="Bourras S."/>
            <person name="Cozijnsen A.J."/>
            <person name="Ciuffetti L.M."/>
            <person name="Degrave A."/>
            <person name="Dilmaghani A."/>
            <person name="Duret L."/>
            <person name="Fudal I."/>
            <person name="Goodwin S.B."/>
            <person name="Gout L."/>
            <person name="Glaser N."/>
            <person name="Linglin J."/>
            <person name="Kema G.H.J."/>
            <person name="Lapalu N."/>
            <person name="Lawrence C.B."/>
            <person name="May K."/>
            <person name="Meyer M."/>
            <person name="Ollivier B."/>
            <person name="Poulain J."/>
            <person name="Schoch C.L."/>
            <person name="Simon A."/>
            <person name="Spatafora J.W."/>
            <person name="Stachowiak A."/>
            <person name="Turgeon B.G."/>
            <person name="Tyler B.M."/>
            <person name="Vincent D."/>
            <person name="Weissenbach J."/>
            <person name="Amselem J."/>
            <person name="Quesneville H."/>
            <person name="Oliver R.P."/>
            <person name="Wincker P."/>
            <person name="Balesdent M.-H."/>
            <person name="Howlett B.J."/>
        </authorList>
    </citation>
    <scope>NUCLEOTIDE SEQUENCE [LARGE SCALE GENOMIC DNA]</scope>
    <source>
        <strain evidence="3">JN3 / isolate v23.1.3 / race Av1-4-5-6-7-8</strain>
    </source>
</reference>
<organism evidence="2 3">
    <name type="scientific">Leptosphaeria maculans (strain JN3 / isolate v23.1.3 / race Av1-4-5-6-7-8)</name>
    <name type="common">Blackleg fungus</name>
    <name type="synonym">Phoma lingam</name>
    <dbReference type="NCBI Taxonomy" id="985895"/>
    <lineage>
        <taxon>Eukaryota</taxon>
        <taxon>Fungi</taxon>
        <taxon>Dikarya</taxon>
        <taxon>Ascomycota</taxon>
        <taxon>Pezizomycotina</taxon>
        <taxon>Dothideomycetes</taxon>
        <taxon>Pleosporomycetidae</taxon>
        <taxon>Pleosporales</taxon>
        <taxon>Pleosporineae</taxon>
        <taxon>Leptosphaeriaceae</taxon>
        <taxon>Plenodomus</taxon>
        <taxon>Plenodomus lingam/Leptosphaeria maculans species complex</taxon>
    </lineage>
</organism>
<dbReference type="HOGENOM" id="CLU_1046105_0_0_1"/>
<protein>
    <submittedName>
        <fullName evidence="2">Uncharacterized protein</fullName>
    </submittedName>
</protein>
<dbReference type="OrthoDB" id="3260716at2759"/>
<dbReference type="EMBL" id="FP929136">
    <property type="protein sequence ID" value="CBX99515.1"/>
    <property type="molecule type" value="Genomic_DNA"/>
</dbReference>
<sequence length="266" mass="27164">MSQNPDAVANQGEFAGHVKPSEPLEKGGHQPGRLVGNDAHPTFNAQTLPPGTAPPSSTHAPNPPLNNQKMYQDASSTLTGATSSDVHKGLGHPGQGQTSSELHEAGSKGHGLAGLAHGVENTGAGEGVGSIKDLPAHAAQRNLGDVPTGQRGNTGGPPAEERENVKIGGVFDRRESVEIEALLASSIVVLVSPIVLMEGEGCWKTLVVDFLVVVFAAIVSHAGSSSTGIGTPVPAIINGVHIITHSVVGTALILITDVFSKSVLNK</sequence>
<dbReference type="eggNOG" id="ENOG502S685">
    <property type="taxonomic scope" value="Eukaryota"/>
</dbReference>
<feature type="compositionally biased region" description="Basic and acidic residues" evidence="1">
    <location>
        <begin position="19"/>
        <end position="28"/>
    </location>
</feature>
<evidence type="ECO:0000313" key="3">
    <source>
        <dbReference type="Proteomes" id="UP000002668"/>
    </source>
</evidence>
<keyword evidence="3" id="KW-1185">Reference proteome</keyword>
<dbReference type="AlphaFoldDB" id="E5A7C0"/>
<evidence type="ECO:0000313" key="2">
    <source>
        <dbReference type="EMBL" id="CBX99515.1"/>
    </source>
</evidence>
<proteinExistence type="predicted"/>
<dbReference type="Proteomes" id="UP000002668">
    <property type="component" value="Genome"/>
</dbReference>